<evidence type="ECO:0000313" key="1">
    <source>
        <dbReference type="EMBL" id="GFH18388.1"/>
    </source>
</evidence>
<dbReference type="Proteomes" id="UP000485058">
    <property type="component" value="Unassembled WGS sequence"/>
</dbReference>
<protein>
    <submittedName>
        <fullName evidence="1">Uncharacterized protein</fullName>
    </submittedName>
</protein>
<proteinExistence type="predicted"/>
<keyword evidence="2" id="KW-1185">Reference proteome</keyword>
<dbReference type="AlphaFoldDB" id="A0A699ZI16"/>
<reference evidence="1 2" key="1">
    <citation type="submission" date="2020-02" db="EMBL/GenBank/DDBJ databases">
        <title>Draft genome sequence of Haematococcus lacustris strain NIES-144.</title>
        <authorList>
            <person name="Morimoto D."/>
            <person name="Nakagawa S."/>
            <person name="Yoshida T."/>
            <person name="Sawayama S."/>
        </authorList>
    </citation>
    <scope>NUCLEOTIDE SEQUENCE [LARGE SCALE GENOMIC DNA]</scope>
    <source>
        <strain evidence="1 2">NIES-144</strain>
    </source>
</reference>
<organism evidence="1 2">
    <name type="scientific">Haematococcus lacustris</name>
    <name type="common">Green alga</name>
    <name type="synonym">Haematococcus pluvialis</name>
    <dbReference type="NCBI Taxonomy" id="44745"/>
    <lineage>
        <taxon>Eukaryota</taxon>
        <taxon>Viridiplantae</taxon>
        <taxon>Chlorophyta</taxon>
        <taxon>core chlorophytes</taxon>
        <taxon>Chlorophyceae</taxon>
        <taxon>CS clade</taxon>
        <taxon>Chlamydomonadales</taxon>
        <taxon>Haematococcaceae</taxon>
        <taxon>Haematococcus</taxon>
    </lineage>
</organism>
<dbReference type="PROSITE" id="PS50096">
    <property type="entry name" value="IQ"/>
    <property type="match status" value="1"/>
</dbReference>
<dbReference type="EMBL" id="BLLF01001293">
    <property type="protein sequence ID" value="GFH18388.1"/>
    <property type="molecule type" value="Genomic_DNA"/>
</dbReference>
<feature type="non-terminal residue" evidence="1">
    <location>
        <position position="189"/>
    </location>
</feature>
<name>A0A699ZI16_HAELA</name>
<comment type="caution">
    <text evidence="1">The sequence shown here is derived from an EMBL/GenBank/DDBJ whole genome shotgun (WGS) entry which is preliminary data.</text>
</comment>
<gene>
    <name evidence="1" type="ORF">HaLaN_15186</name>
</gene>
<evidence type="ECO:0000313" key="2">
    <source>
        <dbReference type="Proteomes" id="UP000485058"/>
    </source>
</evidence>
<accession>A0A699ZI16</accession>
<sequence length="189" mass="20741">MEEEDAEAELERELAALRSNSEVSITAYLETSPGLGQNLTTSDDVRTIILAADRAAELAREDQRASAQQEQERLHKQGAEVLMASDLARRRQAAAAAQQELDEQLAAQAWRGFAARHIQRAWRKYAASPAAMLRKHRVTLIQAAWRGRAARKAVGGMRQQQAVLLQLEAAVAKGDMGAVQQVAEQASNM</sequence>